<dbReference type="RefSeq" id="XP_045551701.1">
    <property type="nucleotide sequence ID" value="XM_045695745.1"/>
</dbReference>
<dbReference type="GeneID" id="106571549"/>
<keyword evidence="1" id="KW-1185">Reference proteome</keyword>
<name>A0ABM3CYR8_SALSA</name>
<reference evidence="2" key="1">
    <citation type="submission" date="2025-08" db="UniProtKB">
        <authorList>
            <consortium name="RefSeq"/>
        </authorList>
    </citation>
    <scope>IDENTIFICATION</scope>
</reference>
<organism evidence="1 2">
    <name type="scientific">Salmo salar</name>
    <name type="common">Atlantic salmon</name>
    <dbReference type="NCBI Taxonomy" id="8030"/>
    <lineage>
        <taxon>Eukaryota</taxon>
        <taxon>Metazoa</taxon>
        <taxon>Chordata</taxon>
        <taxon>Craniata</taxon>
        <taxon>Vertebrata</taxon>
        <taxon>Euteleostomi</taxon>
        <taxon>Actinopterygii</taxon>
        <taxon>Neopterygii</taxon>
        <taxon>Teleostei</taxon>
        <taxon>Protacanthopterygii</taxon>
        <taxon>Salmoniformes</taxon>
        <taxon>Salmonidae</taxon>
        <taxon>Salmoninae</taxon>
        <taxon>Salmo</taxon>
    </lineage>
</organism>
<sequence>MEAGQLAEPTSTDDMINLSYLLAGGSYGAYQFSNTCVLDSILAGIHVLAKMYPQIRDLFTRDNKINTVIRFLDFAKVNEAKALWLINLSLRKEENLMQNEFVDIRGYVRDHLTNFTELVCASFDYDDSQSSSTPCDTVLNNILRKFEDYGDVKPLGTSRHEPKLILVDIDDRMCILPPLSITDDYERTYELQFLLMGQSTPLSNHMVLFLCTQLTGRWMIYDNMKTPLVQDIGVSELQRATEREKYVSYLAAYVKKE</sequence>
<protein>
    <submittedName>
        <fullName evidence="2">Uncharacterized protein</fullName>
    </submittedName>
</protein>
<proteinExistence type="predicted"/>
<dbReference type="Proteomes" id="UP001652741">
    <property type="component" value="Chromosome ssa15"/>
</dbReference>
<gene>
    <name evidence="2" type="primary">LOC106571549</name>
</gene>
<accession>A0ABM3CYR8</accession>
<evidence type="ECO:0000313" key="1">
    <source>
        <dbReference type="Proteomes" id="UP001652741"/>
    </source>
</evidence>
<evidence type="ECO:0000313" key="2">
    <source>
        <dbReference type="RefSeq" id="XP_045551701.1"/>
    </source>
</evidence>